<protein>
    <submittedName>
        <fullName evidence="1">Uncharacterized protein</fullName>
    </submittedName>
</protein>
<name>A0A8X6Q626_NEPPI</name>
<evidence type="ECO:0000313" key="1">
    <source>
        <dbReference type="EMBL" id="GFU07460.1"/>
    </source>
</evidence>
<reference evidence="1" key="1">
    <citation type="submission" date="2020-08" db="EMBL/GenBank/DDBJ databases">
        <title>Multicomponent nature underlies the extraordinary mechanical properties of spider dragline silk.</title>
        <authorList>
            <person name="Kono N."/>
            <person name="Nakamura H."/>
            <person name="Mori M."/>
            <person name="Yoshida Y."/>
            <person name="Ohtoshi R."/>
            <person name="Malay A.D."/>
            <person name="Moran D.A.P."/>
            <person name="Tomita M."/>
            <person name="Numata K."/>
            <person name="Arakawa K."/>
        </authorList>
    </citation>
    <scope>NUCLEOTIDE SEQUENCE</scope>
</reference>
<dbReference type="AlphaFoldDB" id="A0A8X6Q626"/>
<keyword evidence="2" id="KW-1185">Reference proteome</keyword>
<sequence length="185" mass="22145">MACVYWFQESSKAAVEKNAGNYKKKTFLSRQFCLSVRWRLVVDDWIALIDSETVDWRKHSFFHSISWYCQDPVIIQGSLLQQLSLQDQSDVLKIVMKENIPASTKSFCLSQLNARQFEYVLKFQPLQIYKALLTWPFFFQFQKVDDRIFEYFTQEDFLSFLHYVIHEKVSNDLNDYDYVELLNDL</sequence>
<dbReference type="EMBL" id="BMAW01077655">
    <property type="protein sequence ID" value="GFU07460.1"/>
    <property type="molecule type" value="Genomic_DNA"/>
</dbReference>
<comment type="caution">
    <text evidence="1">The sequence shown here is derived from an EMBL/GenBank/DDBJ whole genome shotgun (WGS) entry which is preliminary data.</text>
</comment>
<dbReference type="Proteomes" id="UP000887013">
    <property type="component" value="Unassembled WGS sequence"/>
</dbReference>
<accession>A0A8X6Q626</accession>
<proteinExistence type="predicted"/>
<gene>
    <name evidence="1" type="ORF">NPIL_48991</name>
</gene>
<evidence type="ECO:0000313" key="2">
    <source>
        <dbReference type="Proteomes" id="UP000887013"/>
    </source>
</evidence>
<organism evidence="1 2">
    <name type="scientific">Nephila pilipes</name>
    <name type="common">Giant wood spider</name>
    <name type="synonym">Nephila maculata</name>
    <dbReference type="NCBI Taxonomy" id="299642"/>
    <lineage>
        <taxon>Eukaryota</taxon>
        <taxon>Metazoa</taxon>
        <taxon>Ecdysozoa</taxon>
        <taxon>Arthropoda</taxon>
        <taxon>Chelicerata</taxon>
        <taxon>Arachnida</taxon>
        <taxon>Araneae</taxon>
        <taxon>Araneomorphae</taxon>
        <taxon>Entelegynae</taxon>
        <taxon>Araneoidea</taxon>
        <taxon>Nephilidae</taxon>
        <taxon>Nephila</taxon>
    </lineage>
</organism>